<comment type="caution">
    <text evidence="4">The sequence shown here is derived from an EMBL/GenBank/DDBJ whole genome shotgun (WGS) entry which is preliminary data.</text>
</comment>
<dbReference type="PANTHER" id="PTHR43795">
    <property type="entry name" value="BIFUNCTIONAL ASPARTATE AMINOTRANSFERASE AND GLUTAMATE/ASPARTATE-PREPHENATE AMINOTRANSFERASE-RELATED"/>
    <property type="match status" value="1"/>
</dbReference>
<dbReference type="SUPFAM" id="SSF53383">
    <property type="entry name" value="PLP-dependent transferases"/>
    <property type="match status" value="1"/>
</dbReference>
<comment type="similarity">
    <text evidence="1">Belongs to the class-I pyridoxal-phosphate-dependent aminotransferase family.</text>
</comment>
<dbReference type="PROSITE" id="PS00105">
    <property type="entry name" value="AA_TRANSFER_CLASS_1"/>
    <property type="match status" value="1"/>
</dbReference>
<dbReference type="InterPro" id="IPR015424">
    <property type="entry name" value="PyrdxlP-dep_Trfase"/>
</dbReference>
<accession>A0ABY6UMY9</accession>
<dbReference type="EMBL" id="CABFNS010000833">
    <property type="protein sequence ID" value="VUC31371.1"/>
    <property type="molecule type" value="Genomic_DNA"/>
</dbReference>
<dbReference type="InterPro" id="IPR004839">
    <property type="entry name" value="Aminotransferase_I/II_large"/>
</dbReference>
<keyword evidence="5" id="KW-1185">Reference proteome</keyword>
<dbReference type="PRINTS" id="PR00753">
    <property type="entry name" value="ACCSYNTHASE"/>
</dbReference>
<keyword evidence="2" id="KW-0663">Pyridoxal phosphate</keyword>
<dbReference type="CDD" id="cd00609">
    <property type="entry name" value="AAT_like"/>
    <property type="match status" value="1"/>
</dbReference>
<proteinExistence type="inferred from homology"/>
<dbReference type="Pfam" id="PF00155">
    <property type="entry name" value="Aminotran_1_2"/>
    <property type="match status" value="1"/>
</dbReference>
<sequence>MDSKDFTISLSYRSEYVSDRASVIERETGKMEMWNVLSDLWEPKDNPDGIVNLGMAQNWLLRDIVLQRIRYSFDPPSSALTYTEGTTGSKRLKDAMSKFINHHFFPSKRVLPEHVSVTNGTTSALEHISWALADPGEYFLVGQPYYMNFVANLTWRFGARLLTVSFEKDDDRFSEVAVKKYQQALDKAKAEGKKVAGILLCHPHNPLGRCYPRKVLIGMMKLAQAHRVHIIADEVYALSTWENTVDKECAPANFHSLLSIDPNGIIDGHRVHVVWGMSKDFAAKGLRVGALISQYNSHLHNSLIETGYFTMISSFSDHIAVNLLEDEEWLQWYIPEHQRRLSQNYAKTARWAQNNGINYVKGANAGLFMFADLGTKYREIHCISPTLNVTQWVQRALKAKKVFLSSGDDFGYEKPGWFRIVFCVPDYCLFEGLGRIIEALNEGWKKNNV</sequence>
<dbReference type="InterPro" id="IPR015422">
    <property type="entry name" value="PyrdxlP-dep_Trfase_small"/>
</dbReference>
<reference evidence="4 5" key="1">
    <citation type="submission" date="2019-06" db="EMBL/GenBank/DDBJ databases">
        <authorList>
            <person name="Broberg M."/>
        </authorList>
    </citation>
    <scope>NUCLEOTIDE SEQUENCE [LARGE SCALE GENOMIC DNA]</scope>
</reference>
<dbReference type="PANTHER" id="PTHR43795:SF63">
    <property type="entry name" value="PUTATIVE (AFU_ORTHOLOGUE AFUA_4G00630)-RELATED"/>
    <property type="match status" value="1"/>
</dbReference>
<name>A0ABY6UMY9_BIOOC</name>
<protein>
    <recommendedName>
        <fullName evidence="3">Aminotransferase class I/classII large domain-containing protein</fullName>
    </recommendedName>
</protein>
<evidence type="ECO:0000256" key="1">
    <source>
        <dbReference type="ARBA" id="ARBA00007441"/>
    </source>
</evidence>
<evidence type="ECO:0000313" key="4">
    <source>
        <dbReference type="EMBL" id="VUC31371.1"/>
    </source>
</evidence>
<feature type="domain" description="Aminotransferase class I/classII large" evidence="3">
    <location>
        <begin position="85"/>
        <end position="424"/>
    </location>
</feature>
<organism evidence="4 5">
    <name type="scientific">Bionectria ochroleuca</name>
    <name type="common">Gliocladium roseum</name>
    <dbReference type="NCBI Taxonomy" id="29856"/>
    <lineage>
        <taxon>Eukaryota</taxon>
        <taxon>Fungi</taxon>
        <taxon>Dikarya</taxon>
        <taxon>Ascomycota</taxon>
        <taxon>Pezizomycotina</taxon>
        <taxon>Sordariomycetes</taxon>
        <taxon>Hypocreomycetidae</taxon>
        <taxon>Hypocreales</taxon>
        <taxon>Bionectriaceae</taxon>
        <taxon>Clonostachys</taxon>
    </lineage>
</organism>
<dbReference type="InterPro" id="IPR050478">
    <property type="entry name" value="Ethylene_sulfur-biosynth"/>
</dbReference>
<dbReference type="Gene3D" id="3.40.640.10">
    <property type="entry name" value="Type I PLP-dependent aspartate aminotransferase-like (Major domain)"/>
    <property type="match status" value="1"/>
</dbReference>
<dbReference type="InterPro" id="IPR004838">
    <property type="entry name" value="NHTrfase_class1_PyrdxlP-BS"/>
</dbReference>
<dbReference type="Proteomes" id="UP000766486">
    <property type="component" value="Unassembled WGS sequence"/>
</dbReference>
<dbReference type="InterPro" id="IPR015421">
    <property type="entry name" value="PyrdxlP-dep_Trfase_major"/>
</dbReference>
<evidence type="ECO:0000256" key="2">
    <source>
        <dbReference type="ARBA" id="ARBA00022898"/>
    </source>
</evidence>
<dbReference type="Gene3D" id="3.90.1150.10">
    <property type="entry name" value="Aspartate Aminotransferase, domain 1"/>
    <property type="match status" value="1"/>
</dbReference>
<evidence type="ECO:0000259" key="3">
    <source>
        <dbReference type="Pfam" id="PF00155"/>
    </source>
</evidence>
<gene>
    <name evidence="4" type="ORF">CLO192961_LOCUS305361</name>
</gene>
<evidence type="ECO:0000313" key="5">
    <source>
        <dbReference type="Proteomes" id="UP000766486"/>
    </source>
</evidence>